<protein>
    <submittedName>
        <fullName evidence="4">ANK_REP_REGION domain-containing protein</fullName>
    </submittedName>
</protein>
<dbReference type="PANTHER" id="PTHR12447:SF31">
    <property type="entry name" value="LD31969P"/>
    <property type="match status" value="1"/>
</dbReference>
<proteinExistence type="predicted"/>
<evidence type="ECO:0000256" key="1">
    <source>
        <dbReference type="PROSITE-ProRule" id="PRU00023"/>
    </source>
</evidence>
<name>A0A0R3VZM2_TAEAS</name>
<dbReference type="AlphaFoldDB" id="A0A0R3VZM2"/>
<keyword evidence="3" id="KW-1185">Reference proteome</keyword>
<dbReference type="PANTHER" id="PTHR12447">
    <property type="entry name" value="ANKYRIN REPEAT DOMAIN-CONTAINING PROTEIN 13"/>
    <property type="match status" value="1"/>
</dbReference>
<dbReference type="Gene3D" id="1.25.40.20">
    <property type="entry name" value="Ankyrin repeat-containing domain"/>
    <property type="match status" value="1"/>
</dbReference>
<dbReference type="OrthoDB" id="1585644at2759"/>
<organism evidence="4">
    <name type="scientific">Taenia asiatica</name>
    <name type="common">Asian tapeworm</name>
    <dbReference type="NCBI Taxonomy" id="60517"/>
    <lineage>
        <taxon>Eukaryota</taxon>
        <taxon>Metazoa</taxon>
        <taxon>Spiralia</taxon>
        <taxon>Lophotrochozoa</taxon>
        <taxon>Platyhelminthes</taxon>
        <taxon>Cestoda</taxon>
        <taxon>Eucestoda</taxon>
        <taxon>Cyclophyllidea</taxon>
        <taxon>Taeniidae</taxon>
        <taxon>Taenia</taxon>
    </lineage>
</organism>
<dbReference type="InterPro" id="IPR021832">
    <property type="entry name" value="ANKRD13"/>
</dbReference>
<accession>A0A0R3VZM2</accession>
<feature type="repeat" description="ANK" evidence="1">
    <location>
        <begin position="41"/>
        <end position="73"/>
    </location>
</feature>
<keyword evidence="1" id="KW-0040">ANK repeat</keyword>
<dbReference type="STRING" id="60517.A0A0R3VZM2"/>
<dbReference type="Proteomes" id="UP000282613">
    <property type="component" value="Unassembled WGS sequence"/>
</dbReference>
<dbReference type="WBParaSite" id="TASK_0000286601-mRNA-1">
    <property type="protein sequence ID" value="TASK_0000286601-mRNA-1"/>
    <property type="gene ID" value="TASK_0000286601"/>
</dbReference>
<dbReference type="PROSITE" id="PS50297">
    <property type="entry name" value="ANK_REP_REGION"/>
    <property type="match status" value="1"/>
</dbReference>
<evidence type="ECO:0000313" key="3">
    <source>
        <dbReference type="Proteomes" id="UP000282613"/>
    </source>
</evidence>
<dbReference type="InterPro" id="IPR002110">
    <property type="entry name" value="Ankyrin_rpt"/>
</dbReference>
<reference evidence="2 3" key="2">
    <citation type="submission" date="2018-11" db="EMBL/GenBank/DDBJ databases">
        <authorList>
            <consortium name="Pathogen Informatics"/>
        </authorList>
    </citation>
    <scope>NUCLEOTIDE SEQUENCE [LARGE SCALE GENOMIC DNA]</scope>
</reference>
<evidence type="ECO:0000313" key="2">
    <source>
        <dbReference type="EMBL" id="VDK26442.1"/>
    </source>
</evidence>
<dbReference type="PROSITE" id="PS50088">
    <property type="entry name" value="ANK_REPEAT"/>
    <property type="match status" value="1"/>
</dbReference>
<dbReference type="Pfam" id="PF12796">
    <property type="entry name" value="Ank_2"/>
    <property type="match status" value="1"/>
</dbReference>
<dbReference type="GO" id="GO:0005737">
    <property type="term" value="C:cytoplasm"/>
    <property type="evidence" value="ECO:0007669"/>
    <property type="project" value="TreeGrafter"/>
</dbReference>
<dbReference type="SUPFAM" id="SSF48403">
    <property type="entry name" value="Ankyrin repeat"/>
    <property type="match status" value="1"/>
</dbReference>
<evidence type="ECO:0000313" key="4">
    <source>
        <dbReference type="WBParaSite" id="TASK_0000286601-mRNA-1"/>
    </source>
</evidence>
<dbReference type="InterPro" id="IPR036770">
    <property type="entry name" value="Ankyrin_rpt-contain_sf"/>
</dbReference>
<reference evidence="4" key="1">
    <citation type="submission" date="2017-02" db="UniProtKB">
        <authorList>
            <consortium name="WormBaseParasite"/>
        </authorList>
    </citation>
    <scope>IDENTIFICATION</scope>
</reference>
<gene>
    <name evidence="2" type="ORF">TASK_LOCUS2867</name>
</gene>
<dbReference type="EMBL" id="UYRS01003655">
    <property type="protein sequence ID" value="VDK26442.1"/>
    <property type="molecule type" value="Genomic_DNA"/>
</dbReference>
<sequence length="81" mass="9685">MLEKEIADAYPLHYQVWRNDYLNLEELLLQKKYDIETLDPHGRTPLMLSVTLDHLESTRVLLRYNANACFKRKDYWSGKSL</sequence>